<evidence type="ECO:0000313" key="2">
    <source>
        <dbReference type="EMBL" id="KAL3800184.1"/>
    </source>
</evidence>
<feature type="transmembrane region" description="Helical" evidence="1">
    <location>
        <begin position="101"/>
        <end position="124"/>
    </location>
</feature>
<dbReference type="EMBL" id="JABMIG020000034">
    <property type="protein sequence ID" value="KAL3800184.1"/>
    <property type="molecule type" value="Genomic_DNA"/>
</dbReference>
<reference evidence="2 3" key="1">
    <citation type="journal article" date="2020" name="G3 (Bethesda)">
        <title>Improved Reference Genome for Cyclotella cryptica CCMP332, a Model for Cell Wall Morphogenesis, Salinity Adaptation, and Lipid Production in Diatoms (Bacillariophyta).</title>
        <authorList>
            <person name="Roberts W.R."/>
            <person name="Downey K.M."/>
            <person name="Ruck E.C."/>
            <person name="Traller J.C."/>
            <person name="Alverson A.J."/>
        </authorList>
    </citation>
    <scope>NUCLEOTIDE SEQUENCE [LARGE SCALE GENOMIC DNA]</scope>
    <source>
        <strain evidence="2 3">CCMP332</strain>
    </source>
</reference>
<comment type="caution">
    <text evidence="2">The sequence shown here is derived from an EMBL/GenBank/DDBJ whole genome shotgun (WGS) entry which is preliminary data.</text>
</comment>
<gene>
    <name evidence="2" type="ORF">HJC23_001105</name>
</gene>
<evidence type="ECO:0000313" key="3">
    <source>
        <dbReference type="Proteomes" id="UP001516023"/>
    </source>
</evidence>
<organism evidence="2 3">
    <name type="scientific">Cyclotella cryptica</name>
    <dbReference type="NCBI Taxonomy" id="29204"/>
    <lineage>
        <taxon>Eukaryota</taxon>
        <taxon>Sar</taxon>
        <taxon>Stramenopiles</taxon>
        <taxon>Ochrophyta</taxon>
        <taxon>Bacillariophyta</taxon>
        <taxon>Coscinodiscophyceae</taxon>
        <taxon>Thalassiosirophycidae</taxon>
        <taxon>Stephanodiscales</taxon>
        <taxon>Stephanodiscaceae</taxon>
        <taxon>Cyclotella</taxon>
    </lineage>
</organism>
<proteinExistence type="predicted"/>
<name>A0ABD3QIG4_9STRA</name>
<protein>
    <submittedName>
        <fullName evidence="2">Uncharacterized protein</fullName>
    </submittedName>
</protein>
<accession>A0ABD3QIG4</accession>
<dbReference type="SUPFAM" id="SSF82171">
    <property type="entry name" value="DPP6 N-terminal domain-like"/>
    <property type="match status" value="1"/>
</dbReference>
<sequence length="603" mass="65649">MSTESGVSSSSRRSDPISPVTTFAVATPADLDAIPSVVAQLPSPSNQGNIIELQNGATPSVPIVIATPVRGADADQSNSSNAVRVFLVETVKKWSFSEKMLVLAFLLLLCAGIAVAIVEVVYVAQPKDDEISSPLTYIDYPELMMAETTPCRTSNTSYFHNSTSPRNISHLCRWKQLGSDLVGPTPGDFFGATLRLGGSAEGSRFSVTAPLYDSARGLTRVYDIVESNKNETNDQTELSFQQTGQNIIGKYRNDTLKGIITDDGYHLIMSSVDAARDGQPHIGHFGSFQYSPDSENWELYGNEMFGKSSLDEFGNAAVNRNGRIAAISDIQHDAQNSAGLIVNAGVVDVFRFNMETNFWERLGQRIKGTSTDQFWGRKISLSGDGYSIAIGSRSFHDDKGKVKVYRYDANVNSWVDFGQVITGTEIGENVGREIELSADGKVLAVACDFHWSSTYTGESKNGIVRILEYNEDSHLWKSLGNDIVSDLSMPSDFGYQLRTSDDGMRLAVSQAKYSPSDDLNSAGRVRVFDYSSDEQDWIFTGDIVGNRSCDFVGAGFDLSPDGSRLIVGFPNAEGWGSKGPACAKDAEGEPQLGIVRLYELQLL</sequence>
<evidence type="ECO:0000256" key="1">
    <source>
        <dbReference type="SAM" id="Phobius"/>
    </source>
</evidence>
<keyword evidence="1" id="KW-0812">Transmembrane</keyword>
<keyword evidence="1" id="KW-0472">Membrane</keyword>
<keyword evidence="1" id="KW-1133">Transmembrane helix</keyword>
<dbReference type="PANTHER" id="PTHR36220:SF1">
    <property type="entry name" value="GAMMA TUBULIN COMPLEX COMPONENT C-TERMINAL DOMAIN-CONTAINING PROTEIN"/>
    <property type="match status" value="1"/>
</dbReference>
<dbReference type="Proteomes" id="UP001516023">
    <property type="component" value="Unassembled WGS sequence"/>
</dbReference>
<keyword evidence="3" id="KW-1185">Reference proteome</keyword>
<dbReference type="PANTHER" id="PTHR36220">
    <property type="entry name" value="UNNAMED PRODUCT"/>
    <property type="match status" value="1"/>
</dbReference>
<dbReference type="AlphaFoldDB" id="A0ABD3QIG4"/>